<dbReference type="InterPro" id="IPR045180">
    <property type="entry name" value="La_dom_prot"/>
</dbReference>
<dbReference type="EMBL" id="HBIO01006852">
    <property type="protein sequence ID" value="CAE0460215.1"/>
    <property type="molecule type" value="Transcribed_RNA"/>
</dbReference>
<protein>
    <recommendedName>
        <fullName evidence="5">HTH La-type RNA-binding domain-containing protein</fullName>
    </recommendedName>
</protein>
<dbReference type="PROSITE" id="PS50961">
    <property type="entry name" value="HTH_LA"/>
    <property type="match status" value="1"/>
</dbReference>
<dbReference type="InterPro" id="IPR036388">
    <property type="entry name" value="WH-like_DNA-bd_sf"/>
</dbReference>
<dbReference type="PANTHER" id="PTHR22792">
    <property type="entry name" value="LUPUS LA PROTEIN-RELATED"/>
    <property type="match status" value="1"/>
</dbReference>
<feature type="region of interest" description="Disordered" evidence="4">
    <location>
        <begin position="259"/>
        <end position="329"/>
    </location>
</feature>
<feature type="compositionally biased region" description="Polar residues" evidence="4">
    <location>
        <begin position="418"/>
        <end position="427"/>
    </location>
</feature>
<dbReference type="InterPro" id="IPR036390">
    <property type="entry name" value="WH_DNA-bd_sf"/>
</dbReference>
<keyword evidence="2 3" id="KW-0694">RNA-binding</keyword>
<dbReference type="GO" id="GO:0005737">
    <property type="term" value="C:cytoplasm"/>
    <property type="evidence" value="ECO:0007669"/>
    <property type="project" value="UniProtKB-ARBA"/>
</dbReference>
<evidence type="ECO:0000256" key="4">
    <source>
        <dbReference type="SAM" id="MobiDB-lite"/>
    </source>
</evidence>
<evidence type="ECO:0000256" key="3">
    <source>
        <dbReference type="PROSITE-ProRule" id="PRU00332"/>
    </source>
</evidence>
<accession>A0A7S3V6V1</accession>
<reference evidence="6" key="1">
    <citation type="submission" date="2021-01" db="EMBL/GenBank/DDBJ databases">
        <authorList>
            <person name="Corre E."/>
            <person name="Pelletier E."/>
            <person name="Niang G."/>
            <person name="Scheremetjew M."/>
            <person name="Finn R."/>
            <person name="Kale V."/>
            <person name="Holt S."/>
            <person name="Cochrane G."/>
            <person name="Meng A."/>
            <person name="Brown T."/>
            <person name="Cohen L."/>
        </authorList>
    </citation>
    <scope>NUCLEOTIDE SEQUENCE</scope>
    <source>
        <strain evidence="6">MM31A-1</strain>
    </source>
</reference>
<sequence length="467" mass="50049">MENSTEVESDVPVANISSDTPILENKNEAYLENSPELLTGLSKQLQYYFSPQNLAKDTYLNTIMQLNSGFVPISILVNFGNINRIVGRFATGLGMDDTVDIDVSNLLRKSALFAGSGLQIVLLNQEGHVLATHGDDNFDELKETVTFEGIGSCSTANGSNNGDEADSDASAADKASTVILRDVPESATEDDIRSIFQSDDFSPNLTSVEKEVGQCWFVTIDSATSQQDLVTILLGLRSKLICNEPIKARLKTQRIATQGVPTQGSGYNPYRGKYPSYRGSNQVYSGDRNSYYPRKYNSRPFSKPRGGRGSEGSGPYKGVSDNQKKVRVADKVVLPPPPLVEEHFPGLAGSPTSTIVTSNVEDTEENDSQGSIPVASVGGYAAALLKAAPPVPEISSFGKATSLKSETPARKKTEDSKSTTTVSTNESSGDDKSSLASKPESDIDNPGPTMTWGGGRSFAEILKSQEA</sequence>
<name>A0A7S3V6V1_9STRA</name>
<feature type="domain" description="HTH La-type RNA-binding" evidence="5">
    <location>
        <begin position="31"/>
        <end position="132"/>
    </location>
</feature>
<dbReference type="Gene3D" id="1.10.10.10">
    <property type="entry name" value="Winged helix-like DNA-binding domain superfamily/Winged helix DNA-binding domain"/>
    <property type="match status" value="1"/>
</dbReference>
<evidence type="ECO:0000256" key="1">
    <source>
        <dbReference type="ARBA" id="ARBA00022553"/>
    </source>
</evidence>
<evidence type="ECO:0000256" key="2">
    <source>
        <dbReference type="ARBA" id="ARBA00022884"/>
    </source>
</evidence>
<dbReference type="InterPro" id="IPR058699">
    <property type="entry name" value="RRM_LARP4/4B"/>
</dbReference>
<feature type="region of interest" description="Disordered" evidence="4">
    <location>
        <begin position="392"/>
        <end position="467"/>
    </location>
</feature>
<proteinExistence type="predicted"/>
<keyword evidence="1" id="KW-0597">Phosphoprotein</keyword>
<evidence type="ECO:0000259" key="5">
    <source>
        <dbReference type="PROSITE" id="PS50961"/>
    </source>
</evidence>
<dbReference type="Pfam" id="PF05383">
    <property type="entry name" value="La"/>
    <property type="match status" value="1"/>
</dbReference>
<feature type="compositionally biased region" description="Basic and acidic residues" evidence="4">
    <location>
        <begin position="407"/>
        <end position="417"/>
    </location>
</feature>
<evidence type="ECO:0000313" key="6">
    <source>
        <dbReference type="EMBL" id="CAE0460215.1"/>
    </source>
</evidence>
<dbReference type="SUPFAM" id="SSF46785">
    <property type="entry name" value="Winged helix' DNA-binding domain"/>
    <property type="match status" value="1"/>
</dbReference>
<dbReference type="SMART" id="SM00715">
    <property type="entry name" value="LA"/>
    <property type="match status" value="1"/>
</dbReference>
<dbReference type="PANTHER" id="PTHR22792:SF132">
    <property type="entry name" value="LA-RELATED PROTEIN 1"/>
    <property type="match status" value="1"/>
</dbReference>
<gene>
    <name evidence="6" type="ORF">CDEB00056_LOCUS5056</name>
</gene>
<dbReference type="GO" id="GO:0003723">
    <property type="term" value="F:RNA binding"/>
    <property type="evidence" value="ECO:0007669"/>
    <property type="project" value="UniProtKB-UniRule"/>
</dbReference>
<dbReference type="AlphaFoldDB" id="A0A7S3V6V1"/>
<feature type="compositionally biased region" description="Polar residues" evidence="4">
    <location>
        <begin position="278"/>
        <end position="288"/>
    </location>
</feature>
<dbReference type="InterPro" id="IPR006630">
    <property type="entry name" value="La_HTH"/>
</dbReference>
<dbReference type="Pfam" id="PF26088">
    <property type="entry name" value="RRM_LARP4"/>
    <property type="match status" value="1"/>
</dbReference>
<organism evidence="6">
    <name type="scientific">Chaetoceros debilis</name>
    <dbReference type="NCBI Taxonomy" id="122233"/>
    <lineage>
        <taxon>Eukaryota</taxon>
        <taxon>Sar</taxon>
        <taxon>Stramenopiles</taxon>
        <taxon>Ochrophyta</taxon>
        <taxon>Bacillariophyta</taxon>
        <taxon>Coscinodiscophyceae</taxon>
        <taxon>Chaetocerotophycidae</taxon>
        <taxon>Chaetocerotales</taxon>
        <taxon>Chaetocerotaceae</taxon>
        <taxon>Chaetoceros</taxon>
    </lineage>
</organism>